<gene>
    <name evidence="2" type="ORF">A3J64_00960</name>
</gene>
<reference evidence="2 3" key="1">
    <citation type="journal article" date="2016" name="Nat. Commun.">
        <title>Thousands of microbial genomes shed light on interconnected biogeochemical processes in an aquifer system.</title>
        <authorList>
            <person name="Anantharaman K."/>
            <person name="Brown C.T."/>
            <person name="Hug L.A."/>
            <person name="Sharon I."/>
            <person name="Castelle C.J."/>
            <person name="Probst A.J."/>
            <person name="Thomas B.C."/>
            <person name="Singh A."/>
            <person name="Wilkins M.J."/>
            <person name="Karaoz U."/>
            <person name="Brodie E.L."/>
            <person name="Williams K.H."/>
            <person name="Hubbard S.S."/>
            <person name="Banfield J.F."/>
        </authorList>
    </citation>
    <scope>NUCLEOTIDE SEQUENCE [LARGE SCALE GENOMIC DNA]</scope>
</reference>
<evidence type="ECO:0000313" key="2">
    <source>
        <dbReference type="EMBL" id="OGZ36650.1"/>
    </source>
</evidence>
<feature type="transmembrane region" description="Helical" evidence="1">
    <location>
        <begin position="12"/>
        <end position="33"/>
    </location>
</feature>
<accession>A0A1G2FG76</accession>
<proteinExistence type="predicted"/>
<evidence type="ECO:0000313" key="3">
    <source>
        <dbReference type="Proteomes" id="UP000177061"/>
    </source>
</evidence>
<keyword evidence="1" id="KW-0472">Membrane</keyword>
<dbReference type="STRING" id="1801997.A3J64_00960"/>
<dbReference type="AlphaFoldDB" id="A0A1G2FG76"/>
<dbReference type="EMBL" id="MHNB01000024">
    <property type="protein sequence ID" value="OGZ36650.1"/>
    <property type="molecule type" value="Genomic_DNA"/>
</dbReference>
<organism evidence="2 3">
    <name type="scientific">Candidatus Portnoybacteria bacterium RIFCSPHIGHO2_12_FULL_38_9</name>
    <dbReference type="NCBI Taxonomy" id="1801997"/>
    <lineage>
        <taxon>Bacteria</taxon>
        <taxon>Candidatus Portnoyibacteriota</taxon>
    </lineage>
</organism>
<evidence type="ECO:0000256" key="1">
    <source>
        <dbReference type="SAM" id="Phobius"/>
    </source>
</evidence>
<keyword evidence="1" id="KW-0812">Transmembrane</keyword>
<feature type="transmembrane region" description="Helical" evidence="1">
    <location>
        <begin position="39"/>
        <end position="62"/>
    </location>
</feature>
<sequence length="71" mass="7701">MQFNKHQVDKLSSFLIDLAKILFASSVFGFFIPGSSGQVNVIVFIVGAIFAFGCLIGGLNLLSRLNNSHQL</sequence>
<name>A0A1G2FG76_9BACT</name>
<keyword evidence="1" id="KW-1133">Transmembrane helix</keyword>
<comment type="caution">
    <text evidence="2">The sequence shown here is derived from an EMBL/GenBank/DDBJ whole genome shotgun (WGS) entry which is preliminary data.</text>
</comment>
<protein>
    <submittedName>
        <fullName evidence="2">Uncharacterized protein</fullName>
    </submittedName>
</protein>
<dbReference type="Proteomes" id="UP000177061">
    <property type="component" value="Unassembled WGS sequence"/>
</dbReference>